<sequence>MEFKYDQESEALRVKNSLLSENSNLSNQINLGDTILLNIKRISNKFNTASITLNGIKILEIEYTHQYLIPMFSFLSYSEDAPVNTAFLSKCFEYNNSINAKKYTKNDLNPLINHRLEAIDRQYPNLISPATIVDIRDNLVLIHLDGWASTYDYWAEIESSDLRPVGWSEYHQRKIKEKKWLIDYDLRNIKFDVPIDYKNDSTKNFTWENYLIEKNATAVPFDIFTLDQKFGMTLSDFKGNKNQQVLTSCLNLPNTGLKIKNLTKFIDKNWDHLIENNVITTLGAAAIPTRGLIPLPRTINNIISIDKKKLLEDCNLHLCCFNKSYDNQTLYAHMLNFEGIILNKKMFDSNDLVLIIVSAYSILYSKFASIIPKNSRLFIDQSEDLDENQISDHIRNFLRHLINYLALFVSERHMSEQKFECNIKKFLKLLPNDLQKSKNFKFQKYSQNSNLAECYYCHMANENNRCANKIDILSHEEFGAYSNFFIRYGISDSDTTLNLDSNFAKKYSNLTSLILINVPVAVDSPVFFKLLSSLTKVKLIQNDLELLPNSLLEMRSLKMLSFNNLINLENVSFEKMDSLEVLELKNLNIPANKKVIVSLPNSVKTLKISKSSFDYFFFDLNPESIDELKLSAIPLIDMDKYGKSNSLISAENFKKEIQASKLISQDQAIKLFSHFDSNLNGFLDFKEMIKFSIYRTDSGRNRKFKKFEHFYIKKFPKVANLPLTKLDLTNCISLTTPPKEIVNRGIHSIQTYLRRLLTGSIELKRTKLMVVGLGQAGKTSLLKSLRGFENGDAPELTDGIKIDDWIIDLEDGSTLTYSMWDFAGQSVYYNTHQFFLSSRGVYLLVWNVRSGSEYAGLEFWLNSISSHASGAPIFIVGTHIDQTWAKVIKSKSGQNFCIQSIQNL</sequence>
<comment type="caution">
    <text evidence="6">The sequence shown here is derived from an EMBL/GenBank/DDBJ whole genome shotgun (WGS) entry which is preliminary data.</text>
</comment>
<feature type="repeat" description="MBT" evidence="3">
    <location>
        <begin position="72"/>
        <end position="178"/>
    </location>
</feature>
<dbReference type="Gene3D" id="2.30.30.140">
    <property type="match status" value="1"/>
</dbReference>
<gene>
    <name evidence="6" type="ORF">BpHYR1_042107</name>
</gene>
<feature type="domain" description="EF-hand" evidence="4">
    <location>
        <begin position="663"/>
        <end position="698"/>
    </location>
</feature>
<dbReference type="InterPro" id="IPR050548">
    <property type="entry name" value="PcG_chromatin_remod_factors"/>
</dbReference>
<keyword evidence="2" id="KW-0547">Nucleotide-binding</keyword>
<dbReference type="AlphaFoldDB" id="A0A3M7Q2G3"/>
<evidence type="ECO:0000259" key="4">
    <source>
        <dbReference type="PROSITE" id="PS50222"/>
    </source>
</evidence>
<dbReference type="Gene3D" id="3.40.50.300">
    <property type="entry name" value="P-loop containing nucleotide triphosphate hydrolases"/>
    <property type="match status" value="1"/>
</dbReference>
<dbReference type="InterPro" id="IPR032675">
    <property type="entry name" value="LRR_dom_sf"/>
</dbReference>
<evidence type="ECO:0000256" key="3">
    <source>
        <dbReference type="PROSITE-ProRule" id="PRU00459"/>
    </source>
</evidence>
<dbReference type="Gene3D" id="3.80.10.10">
    <property type="entry name" value="Ribonuclease Inhibitor"/>
    <property type="match status" value="1"/>
</dbReference>
<dbReference type="SUPFAM" id="SSF52540">
    <property type="entry name" value="P-loop containing nucleoside triphosphate hydrolases"/>
    <property type="match status" value="1"/>
</dbReference>
<dbReference type="InterPro" id="IPR002048">
    <property type="entry name" value="EF_hand_dom"/>
</dbReference>
<dbReference type="GO" id="GO:0005509">
    <property type="term" value="F:calcium ion binding"/>
    <property type="evidence" value="ECO:0007669"/>
    <property type="project" value="InterPro"/>
</dbReference>
<keyword evidence="7" id="KW-1185">Reference proteome</keyword>
<dbReference type="GO" id="GO:0005634">
    <property type="term" value="C:nucleus"/>
    <property type="evidence" value="ECO:0007669"/>
    <property type="project" value="InterPro"/>
</dbReference>
<dbReference type="OrthoDB" id="8188861at2759"/>
<dbReference type="PRINTS" id="PR00449">
    <property type="entry name" value="RASTRNSFRMNG"/>
</dbReference>
<dbReference type="STRING" id="10195.A0A3M7Q2G3"/>
<dbReference type="PANTHER" id="PTHR12247">
    <property type="entry name" value="POLYCOMB GROUP PROTEIN"/>
    <property type="match status" value="1"/>
</dbReference>
<dbReference type="InterPro" id="IPR027417">
    <property type="entry name" value="P-loop_NTPase"/>
</dbReference>
<dbReference type="PROSITE" id="PS51079">
    <property type="entry name" value="MBT"/>
    <property type="match status" value="1"/>
</dbReference>
<evidence type="ECO:0000313" key="6">
    <source>
        <dbReference type="EMBL" id="RNA05402.1"/>
    </source>
</evidence>
<feature type="non-terminal residue" evidence="6">
    <location>
        <position position="904"/>
    </location>
</feature>
<dbReference type="GO" id="GO:0016301">
    <property type="term" value="F:kinase activity"/>
    <property type="evidence" value="ECO:0007669"/>
    <property type="project" value="UniProtKB-KW"/>
</dbReference>
<dbReference type="SMART" id="SM00561">
    <property type="entry name" value="MBT"/>
    <property type="match status" value="1"/>
</dbReference>
<evidence type="ECO:0000313" key="7">
    <source>
        <dbReference type="Proteomes" id="UP000276133"/>
    </source>
</evidence>
<dbReference type="SUPFAM" id="SSF63748">
    <property type="entry name" value="Tudor/PWWP/MBT"/>
    <property type="match status" value="1"/>
</dbReference>
<dbReference type="Gene3D" id="3.30.70.1390">
    <property type="entry name" value="ROC domain from the Parkinson's disease-associated leucine-rich repeat kinase 2"/>
    <property type="match status" value="1"/>
</dbReference>
<dbReference type="GO" id="GO:0003682">
    <property type="term" value="F:chromatin binding"/>
    <property type="evidence" value="ECO:0007669"/>
    <property type="project" value="TreeGrafter"/>
</dbReference>
<keyword evidence="6" id="KW-0808">Transferase</keyword>
<reference evidence="6 7" key="1">
    <citation type="journal article" date="2018" name="Sci. Rep.">
        <title>Genomic signatures of local adaptation to the degree of environmental predictability in rotifers.</title>
        <authorList>
            <person name="Franch-Gras L."/>
            <person name="Hahn C."/>
            <person name="Garcia-Roger E.M."/>
            <person name="Carmona M.J."/>
            <person name="Serra M."/>
            <person name="Gomez A."/>
        </authorList>
    </citation>
    <scope>NUCLEOTIDE SEQUENCE [LARGE SCALE GENOMIC DNA]</scope>
    <source>
        <strain evidence="6">HYR1</strain>
    </source>
</reference>
<keyword evidence="1" id="KW-0677">Repeat</keyword>
<proteinExistence type="predicted"/>
<accession>A0A3M7Q2G3</accession>
<dbReference type="InterPro" id="IPR020859">
    <property type="entry name" value="ROC"/>
</dbReference>
<dbReference type="InterPro" id="IPR011992">
    <property type="entry name" value="EF-hand-dom_pair"/>
</dbReference>
<name>A0A3M7Q2G3_BRAPC</name>
<dbReference type="EMBL" id="REGN01007735">
    <property type="protein sequence ID" value="RNA05402.1"/>
    <property type="molecule type" value="Genomic_DNA"/>
</dbReference>
<dbReference type="InterPro" id="IPR004092">
    <property type="entry name" value="Mbt"/>
</dbReference>
<dbReference type="Pfam" id="PF02820">
    <property type="entry name" value="MBT"/>
    <property type="match status" value="1"/>
</dbReference>
<feature type="domain" description="Roc" evidence="5">
    <location>
        <begin position="759"/>
        <end position="904"/>
    </location>
</feature>
<keyword evidence="6" id="KW-0418">Kinase</keyword>
<dbReference type="PANTHER" id="PTHR12247:SF131">
    <property type="entry name" value="LD05287P"/>
    <property type="match status" value="1"/>
</dbReference>
<dbReference type="GO" id="GO:0045892">
    <property type="term" value="P:negative regulation of DNA-templated transcription"/>
    <property type="evidence" value="ECO:0007669"/>
    <property type="project" value="TreeGrafter"/>
</dbReference>
<dbReference type="PROSITE" id="PS51424">
    <property type="entry name" value="ROC"/>
    <property type="match status" value="1"/>
</dbReference>
<dbReference type="GO" id="GO:0042393">
    <property type="term" value="F:histone binding"/>
    <property type="evidence" value="ECO:0007669"/>
    <property type="project" value="TreeGrafter"/>
</dbReference>
<dbReference type="SUPFAM" id="SSF47473">
    <property type="entry name" value="EF-hand"/>
    <property type="match status" value="1"/>
</dbReference>
<evidence type="ECO:0000256" key="1">
    <source>
        <dbReference type="ARBA" id="ARBA00022737"/>
    </source>
</evidence>
<dbReference type="Pfam" id="PF08477">
    <property type="entry name" value="Roc"/>
    <property type="match status" value="1"/>
</dbReference>
<dbReference type="PROSITE" id="PS50222">
    <property type="entry name" value="EF_HAND_2"/>
    <property type="match status" value="1"/>
</dbReference>
<dbReference type="SUPFAM" id="SSF52058">
    <property type="entry name" value="L domain-like"/>
    <property type="match status" value="1"/>
</dbReference>
<organism evidence="6 7">
    <name type="scientific">Brachionus plicatilis</name>
    <name type="common">Marine rotifer</name>
    <name type="synonym">Brachionus muelleri</name>
    <dbReference type="NCBI Taxonomy" id="10195"/>
    <lineage>
        <taxon>Eukaryota</taxon>
        <taxon>Metazoa</taxon>
        <taxon>Spiralia</taxon>
        <taxon>Gnathifera</taxon>
        <taxon>Rotifera</taxon>
        <taxon>Eurotatoria</taxon>
        <taxon>Monogononta</taxon>
        <taxon>Pseudotrocha</taxon>
        <taxon>Ploima</taxon>
        <taxon>Brachionidae</taxon>
        <taxon>Brachionus</taxon>
    </lineage>
</organism>
<dbReference type="GO" id="GO:0000166">
    <property type="term" value="F:nucleotide binding"/>
    <property type="evidence" value="ECO:0007669"/>
    <property type="project" value="UniProtKB-KW"/>
</dbReference>
<dbReference type="Proteomes" id="UP000276133">
    <property type="component" value="Unassembled WGS sequence"/>
</dbReference>
<evidence type="ECO:0000256" key="2">
    <source>
        <dbReference type="ARBA" id="ARBA00022741"/>
    </source>
</evidence>
<evidence type="ECO:0000259" key="5">
    <source>
        <dbReference type="PROSITE" id="PS51424"/>
    </source>
</evidence>
<protein>
    <submittedName>
        <fullName evidence="6">Putative serine threonine-kinase pats1</fullName>
    </submittedName>
</protein>